<name>D8LHJ3_ECTSI</name>
<feature type="compositionally biased region" description="Low complexity" evidence="1">
    <location>
        <begin position="107"/>
        <end position="121"/>
    </location>
</feature>
<feature type="compositionally biased region" description="Low complexity" evidence="1">
    <location>
        <begin position="46"/>
        <end position="60"/>
    </location>
</feature>
<dbReference type="OrthoDB" id="10577685at2759"/>
<accession>D8LHJ3</accession>
<dbReference type="AlphaFoldDB" id="D8LHJ3"/>
<evidence type="ECO:0000313" key="2">
    <source>
        <dbReference type="EMBL" id="CBN79275.1"/>
    </source>
</evidence>
<dbReference type="EMBL" id="FN648371">
    <property type="protein sequence ID" value="CBN79275.1"/>
    <property type="molecule type" value="Genomic_DNA"/>
</dbReference>
<feature type="region of interest" description="Disordered" evidence="1">
    <location>
        <begin position="91"/>
        <end position="127"/>
    </location>
</feature>
<proteinExistence type="predicted"/>
<keyword evidence="3" id="KW-1185">Reference proteome</keyword>
<dbReference type="Proteomes" id="UP000002630">
    <property type="component" value="Linkage Group LG04"/>
</dbReference>
<evidence type="ECO:0000256" key="1">
    <source>
        <dbReference type="SAM" id="MobiDB-lite"/>
    </source>
</evidence>
<sequence>MFALRSSPSSLVCDIRDGWAATSTAVLSAPRPRRASVRLIYPHYDSPPAAAADDRAAAAGGDDGGSVSSGGRSAFSPAVSDYAGVFEAGFDPAQGVARRGRRRRRGGNQPRPARGGPQQRRSTGCRR</sequence>
<organism evidence="2 3">
    <name type="scientific">Ectocarpus siliculosus</name>
    <name type="common">Brown alga</name>
    <name type="synonym">Conferva siliculosa</name>
    <dbReference type="NCBI Taxonomy" id="2880"/>
    <lineage>
        <taxon>Eukaryota</taxon>
        <taxon>Sar</taxon>
        <taxon>Stramenopiles</taxon>
        <taxon>Ochrophyta</taxon>
        <taxon>PX clade</taxon>
        <taxon>Phaeophyceae</taxon>
        <taxon>Ectocarpales</taxon>
        <taxon>Ectocarpaceae</taxon>
        <taxon>Ectocarpus</taxon>
    </lineage>
</organism>
<evidence type="ECO:0000313" key="3">
    <source>
        <dbReference type="Proteomes" id="UP000002630"/>
    </source>
</evidence>
<gene>
    <name evidence="2" type="ORF">Esi_0196_0035</name>
</gene>
<feature type="region of interest" description="Disordered" evidence="1">
    <location>
        <begin position="44"/>
        <end position="74"/>
    </location>
</feature>
<dbReference type="EMBL" id="FN649729">
    <property type="protein sequence ID" value="CBN79275.1"/>
    <property type="molecule type" value="Genomic_DNA"/>
</dbReference>
<dbReference type="InParanoid" id="D8LHJ3"/>
<protein>
    <submittedName>
        <fullName evidence="2">Uncharacterized protein</fullName>
    </submittedName>
</protein>
<reference evidence="2 3" key="1">
    <citation type="journal article" date="2010" name="Nature">
        <title>The Ectocarpus genome and the independent evolution of multicellularity in brown algae.</title>
        <authorList>
            <person name="Cock J.M."/>
            <person name="Sterck L."/>
            <person name="Rouze P."/>
            <person name="Scornet D."/>
            <person name="Allen A.E."/>
            <person name="Amoutzias G."/>
            <person name="Anthouard V."/>
            <person name="Artiguenave F."/>
            <person name="Aury J.M."/>
            <person name="Badger J.H."/>
            <person name="Beszteri B."/>
            <person name="Billiau K."/>
            <person name="Bonnet E."/>
            <person name="Bothwell J.H."/>
            <person name="Bowler C."/>
            <person name="Boyen C."/>
            <person name="Brownlee C."/>
            <person name="Carrano C.J."/>
            <person name="Charrier B."/>
            <person name="Cho G.Y."/>
            <person name="Coelho S.M."/>
            <person name="Collen J."/>
            <person name="Corre E."/>
            <person name="Da Silva C."/>
            <person name="Delage L."/>
            <person name="Delaroque N."/>
            <person name="Dittami S.M."/>
            <person name="Doulbeau S."/>
            <person name="Elias M."/>
            <person name="Farnham G."/>
            <person name="Gachon C.M."/>
            <person name="Gschloessl B."/>
            <person name="Heesch S."/>
            <person name="Jabbari K."/>
            <person name="Jubin C."/>
            <person name="Kawai H."/>
            <person name="Kimura K."/>
            <person name="Kloareg B."/>
            <person name="Kupper F.C."/>
            <person name="Lang D."/>
            <person name="Le Bail A."/>
            <person name="Leblanc C."/>
            <person name="Lerouge P."/>
            <person name="Lohr M."/>
            <person name="Lopez P.J."/>
            <person name="Martens C."/>
            <person name="Maumus F."/>
            <person name="Michel G."/>
            <person name="Miranda-Saavedra D."/>
            <person name="Morales J."/>
            <person name="Moreau H."/>
            <person name="Motomura T."/>
            <person name="Nagasato C."/>
            <person name="Napoli C.A."/>
            <person name="Nelson D.R."/>
            <person name="Nyvall-Collen P."/>
            <person name="Peters A.F."/>
            <person name="Pommier C."/>
            <person name="Potin P."/>
            <person name="Poulain J."/>
            <person name="Quesneville H."/>
            <person name="Read B."/>
            <person name="Rensing S.A."/>
            <person name="Ritter A."/>
            <person name="Rousvoal S."/>
            <person name="Samanta M."/>
            <person name="Samson G."/>
            <person name="Schroeder D.C."/>
            <person name="Segurens B."/>
            <person name="Strittmatter M."/>
            <person name="Tonon T."/>
            <person name="Tregear J.W."/>
            <person name="Valentin K."/>
            <person name="von Dassow P."/>
            <person name="Yamagishi T."/>
            <person name="Van de Peer Y."/>
            <person name="Wincker P."/>
        </authorList>
    </citation>
    <scope>NUCLEOTIDE SEQUENCE [LARGE SCALE GENOMIC DNA]</scope>
    <source>
        <strain evidence="3">Ec32 / CCAP1310/4</strain>
    </source>
</reference>